<dbReference type="Proteomes" id="UP000824890">
    <property type="component" value="Unassembled WGS sequence"/>
</dbReference>
<gene>
    <name evidence="2" type="ORF">HID58_045523</name>
</gene>
<feature type="non-terminal residue" evidence="2">
    <location>
        <position position="1"/>
    </location>
</feature>
<organism evidence="2 3">
    <name type="scientific">Brassica napus</name>
    <name type="common">Rape</name>
    <dbReference type="NCBI Taxonomy" id="3708"/>
    <lineage>
        <taxon>Eukaryota</taxon>
        <taxon>Viridiplantae</taxon>
        <taxon>Streptophyta</taxon>
        <taxon>Embryophyta</taxon>
        <taxon>Tracheophyta</taxon>
        <taxon>Spermatophyta</taxon>
        <taxon>Magnoliopsida</taxon>
        <taxon>eudicotyledons</taxon>
        <taxon>Gunneridae</taxon>
        <taxon>Pentapetalae</taxon>
        <taxon>rosids</taxon>
        <taxon>malvids</taxon>
        <taxon>Brassicales</taxon>
        <taxon>Brassicaceae</taxon>
        <taxon>Brassiceae</taxon>
        <taxon>Brassica</taxon>
    </lineage>
</organism>
<name>A0ABQ8ATS7_BRANA</name>
<reference evidence="2 3" key="1">
    <citation type="submission" date="2021-05" db="EMBL/GenBank/DDBJ databases">
        <title>Genome Assembly of Synthetic Allotetraploid Brassica napus Reveals Homoeologous Exchanges between Subgenomes.</title>
        <authorList>
            <person name="Davis J.T."/>
        </authorList>
    </citation>
    <scope>NUCLEOTIDE SEQUENCE [LARGE SCALE GENOMIC DNA]</scope>
    <source>
        <strain evidence="3">cv. Da-Ae</strain>
        <tissue evidence="2">Seedling</tissue>
    </source>
</reference>
<proteinExistence type="predicted"/>
<sequence>IVEIMFNKTNQQTRGIGREKNPKGARMLATMASYGIGPSNPRQQDRSDQMSQSSYSEKSLRSNNGIEEMCRDRCNWAIKGMIPHQTQYNCKAKSNKLHYFSLSRRFIIILDLSVPSIFQSDLNVKATVAPLYFLATNHFTDMGCERASKLVSSGVQKPKSYAAPVGDPGIGLEQLELMCKLYGDEQASSIKVKTFNIEGNSYLSRKKKSGQKKKK</sequence>
<keyword evidence="3" id="KW-1185">Reference proteome</keyword>
<dbReference type="EMBL" id="JAGKQM010000012">
    <property type="protein sequence ID" value="KAH0895955.1"/>
    <property type="molecule type" value="Genomic_DNA"/>
</dbReference>
<feature type="region of interest" description="Disordered" evidence="1">
    <location>
        <begin position="33"/>
        <end position="62"/>
    </location>
</feature>
<evidence type="ECO:0000313" key="3">
    <source>
        <dbReference type="Proteomes" id="UP000824890"/>
    </source>
</evidence>
<accession>A0ABQ8ATS7</accession>
<evidence type="ECO:0000256" key="1">
    <source>
        <dbReference type="SAM" id="MobiDB-lite"/>
    </source>
</evidence>
<protein>
    <submittedName>
        <fullName evidence="2">Uncharacterized protein</fullName>
    </submittedName>
</protein>
<evidence type="ECO:0000313" key="2">
    <source>
        <dbReference type="EMBL" id="KAH0895955.1"/>
    </source>
</evidence>
<comment type="caution">
    <text evidence="2">The sequence shown here is derived from an EMBL/GenBank/DDBJ whole genome shotgun (WGS) entry which is preliminary data.</text>
</comment>